<feature type="compositionally biased region" description="Basic and acidic residues" evidence="1">
    <location>
        <begin position="201"/>
        <end position="214"/>
    </location>
</feature>
<gene>
    <name evidence="2" type="ORF">EVA_09229</name>
</gene>
<accession>J9G717</accession>
<protein>
    <submittedName>
        <fullName evidence="2">Uncharacterized protein</fullName>
    </submittedName>
</protein>
<dbReference type="AlphaFoldDB" id="J9G717"/>
<sequence>MEKPPSQAGNNLSKPRSRSPKGTEFESKATQKGKQEEEQFAGIHIAEKSHTERHELSSILDEIQQEVKCPKSRMIAERSREQFTDKATEALHLHAVIEHEEKNSQRHAKRTIKVCRRQRTKIRKPNHFRMSNRRKQVNWNQVDGIHQRDPAEHGQSKRSYESTIAMYDGFCLFIDKIHQHFDSTLHLSGNTGSRLLSTGSQDKEHDNQRQHGEEDGVVVQYGKINNTPHFSRGEMV</sequence>
<feature type="compositionally biased region" description="Basic and acidic residues" evidence="1">
    <location>
        <begin position="21"/>
        <end position="37"/>
    </location>
</feature>
<feature type="region of interest" description="Disordered" evidence="1">
    <location>
        <begin position="196"/>
        <end position="236"/>
    </location>
</feature>
<name>J9G717_9ZZZZ</name>
<reference evidence="2" key="1">
    <citation type="journal article" date="2012" name="PLoS ONE">
        <title>Gene sets for utilization of primary and secondary nutrition supplies in the distal gut of endangered iberian lynx.</title>
        <authorList>
            <person name="Alcaide M."/>
            <person name="Messina E."/>
            <person name="Richter M."/>
            <person name="Bargiela R."/>
            <person name="Peplies J."/>
            <person name="Huws S.A."/>
            <person name="Newbold C.J."/>
            <person name="Golyshin P.N."/>
            <person name="Simon M.A."/>
            <person name="Lopez G."/>
            <person name="Yakimov M.M."/>
            <person name="Ferrer M."/>
        </authorList>
    </citation>
    <scope>NUCLEOTIDE SEQUENCE</scope>
</reference>
<evidence type="ECO:0000256" key="1">
    <source>
        <dbReference type="SAM" id="MobiDB-lite"/>
    </source>
</evidence>
<comment type="caution">
    <text evidence="2">The sequence shown here is derived from an EMBL/GenBank/DDBJ whole genome shotgun (WGS) entry which is preliminary data.</text>
</comment>
<dbReference type="EMBL" id="AMCI01002449">
    <property type="protein sequence ID" value="EJX02664.1"/>
    <property type="molecule type" value="Genomic_DNA"/>
</dbReference>
<evidence type="ECO:0000313" key="2">
    <source>
        <dbReference type="EMBL" id="EJX02664.1"/>
    </source>
</evidence>
<proteinExistence type="predicted"/>
<feature type="region of interest" description="Disordered" evidence="1">
    <location>
        <begin position="1"/>
        <end position="43"/>
    </location>
</feature>
<organism evidence="2">
    <name type="scientific">gut metagenome</name>
    <dbReference type="NCBI Taxonomy" id="749906"/>
    <lineage>
        <taxon>unclassified sequences</taxon>
        <taxon>metagenomes</taxon>
        <taxon>organismal metagenomes</taxon>
    </lineage>
</organism>